<dbReference type="AlphaFoldDB" id="A0A0R3W4E8"/>
<organism evidence="3">
    <name type="scientific">Taenia asiatica</name>
    <name type="common">Asian tapeworm</name>
    <dbReference type="NCBI Taxonomy" id="60517"/>
    <lineage>
        <taxon>Eukaryota</taxon>
        <taxon>Metazoa</taxon>
        <taxon>Spiralia</taxon>
        <taxon>Lophotrochozoa</taxon>
        <taxon>Platyhelminthes</taxon>
        <taxon>Cestoda</taxon>
        <taxon>Eucestoda</taxon>
        <taxon>Cyclophyllidea</taxon>
        <taxon>Taeniidae</taxon>
        <taxon>Taenia</taxon>
    </lineage>
</organism>
<accession>A0A0R3W4E8</accession>
<evidence type="ECO:0000313" key="2">
    <source>
        <dbReference type="Proteomes" id="UP000282613"/>
    </source>
</evidence>
<name>A0A0R3W4E8_TAEAS</name>
<protein>
    <submittedName>
        <fullName evidence="1 3">Uncharacterized protein</fullName>
    </submittedName>
</protein>
<reference evidence="3" key="1">
    <citation type="submission" date="2017-02" db="UniProtKB">
        <authorList>
            <consortium name="WormBaseParasite"/>
        </authorList>
    </citation>
    <scope>IDENTIFICATION</scope>
</reference>
<gene>
    <name evidence="1" type="ORF">TASK_LOCUS4892</name>
</gene>
<sequence>MASAYLLVGLPKDEARTSGDRANDTDNGSDGGKWDLNFSLYEEAGDDTVAVPHALISPVHCQSRRHKIEVDLVNYGDDADAGGGNDADDDVDVIYRRCIVLLLLLLLQQ</sequence>
<proteinExistence type="predicted"/>
<evidence type="ECO:0000313" key="3">
    <source>
        <dbReference type="WBParaSite" id="TASK_0000489101-mRNA-1"/>
    </source>
</evidence>
<dbReference type="Proteomes" id="UP000282613">
    <property type="component" value="Unassembled WGS sequence"/>
</dbReference>
<keyword evidence="2" id="KW-1185">Reference proteome</keyword>
<evidence type="ECO:0000313" key="1">
    <source>
        <dbReference type="EMBL" id="VDK34177.1"/>
    </source>
</evidence>
<dbReference type="WBParaSite" id="TASK_0000489101-mRNA-1">
    <property type="protein sequence ID" value="TASK_0000489101-mRNA-1"/>
    <property type="gene ID" value="TASK_0000489101"/>
</dbReference>
<dbReference type="EMBL" id="UYRS01018378">
    <property type="protein sequence ID" value="VDK34177.1"/>
    <property type="molecule type" value="Genomic_DNA"/>
</dbReference>
<reference evidence="1 2" key="2">
    <citation type="submission" date="2018-11" db="EMBL/GenBank/DDBJ databases">
        <authorList>
            <consortium name="Pathogen Informatics"/>
        </authorList>
    </citation>
    <scope>NUCLEOTIDE SEQUENCE [LARGE SCALE GENOMIC DNA]</scope>
</reference>